<dbReference type="RefSeq" id="WP_051754496.1">
    <property type="nucleotide sequence ID" value="NZ_CP008796.1"/>
</dbReference>
<dbReference type="Proteomes" id="UP000028481">
    <property type="component" value="Chromosome"/>
</dbReference>
<evidence type="ECO:0000313" key="7">
    <source>
        <dbReference type="EMBL" id="AIH04083.1"/>
    </source>
</evidence>
<keyword evidence="4 5" id="KW-0472">Membrane</keyword>
<dbReference type="STRING" id="289377.HL41_04495"/>
<dbReference type="InterPro" id="IPR052522">
    <property type="entry name" value="ABC-2_transport_permease"/>
</dbReference>
<dbReference type="PIRSF" id="PIRSF006648">
    <property type="entry name" value="DrrB"/>
    <property type="match status" value="1"/>
</dbReference>
<dbReference type="AlphaFoldDB" id="A0A075WUK0"/>
<dbReference type="InterPro" id="IPR000412">
    <property type="entry name" value="ABC_2_transport"/>
</dbReference>
<comment type="similarity">
    <text evidence="5">Belongs to the ABC-2 integral membrane protein family.</text>
</comment>
<feature type="transmembrane region" description="Helical" evidence="5">
    <location>
        <begin position="169"/>
        <end position="187"/>
    </location>
</feature>
<keyword evidence="8" id="KW-1185">Reference proteome</keyword>
<dbReference type="InterPro" id="IPR047817">
    <property type="entry name" value="ABC2_TM_bact-type"/>
</dbReference>
<keyword evidence="3 5" id="KW-1133">Transmembrane helix</keyword>
<feature type="transmembrane region" description="Helical" evidence="5">
    <location>
        <begin position="138"/>
        <end position="157"/>
    </location>
</feature>
<dbReference type="GO" id="GO:0140359">
    <property type="term" value="F:ABC-type transporter activity"/>
    <property type="evidence" value="ECO:0007669"/>
    <property type="project" value="InterPro"/>
</dbReference>
<dbReference type="HOGENOM" id="CLU_039483_3_2_0"/>
<evidence type="ECO:0000256" key="3">
    <source>
        <dbReference type="ARBA" id="ARBA00022989"/>
    </source>
</evidence>
<dbReference type="EMBL" id="CP008796">
    <property type="protein sequence ID" value="AIH04083.1"/>
    <property type="molecule type" value="Genomic_DNA"/>
</dbReference>
<dbReference type="KEGG" id="tcm:HL41_04495"/>
<keyword evidence="5" id="KW-1003">Cell membrane</keyword>
<evidence type="ECO:0000313" key="8">
    <source>
        <dbReference type="Proteomes" id="UP000028481"/>
    </source>
</evidence>
<feature type="transmembrane region" description="Helical" evidence="5">
    <location>
        <begin position="55"/>
        <end position="76"/>
    </location>
</feature>
<sequence length="246" mass="27922">MMDWYPVFLRELLIFRRRLLKFGYLLSAMMLPIIYFIVFGLGLGRMVQMEGKSYLGFLIPGLVAMTSMTNSYTWIANSINLNRLYFKTFQVLYLAPISYSAIIIGEVLAGMLKGLFAASLIIVVGFLTYPNFGLSLPFLLALLLNCFLFASLGFLVGMSAKGHEETATYFNFFILPMGFFCGTFFPIERIPEFLKPVVFVLPLTYTNILIRKETFDTLALGCVLVLVFYSVILFGLGFRVIKNYSE</sequence>
<keyword evidence="5" id="KW-0813">Transport</keyword>
<evidence type="ECO:0000256" key="2">
    <source>
        <dbReference type="ARBA" id="ARBA00022692"/>
    </source>
</evidence>
<evidence type="ECO:0000256" key="5">
    <source>
        <dbReference type="RuleBase" id="RU361157"/>
    </source>
</evidence>
<dbReference type="PaxDb" id="289377-HL41_04495"/>
<feature type="domain" description="ABC transmembrane type-2" evidence="6">
    <location>
        <begin position="23"/>
        <end position="244"/>
    </location>
</feature>
<keyword evidence="2 5" id="KW-0812">Transmembrane</keyword>
<reference evidence="7 8" key="1">
    <citation type="journal article" date="2015" name="Genome Announc.">
        <title>Genome Sequence of a Sulfate-Reducing Thermophilic Bacterium, Thermodesulfobacterium commune DSM 2178T (Phylum Thermodesulfobacteria).</title>
        <authorList>
            <person name="Bhatnagar S."/>
            <person name="Badger J.H."/>
            <person name="Madupu R."/>
            <person name="Khouri H.M."/>
            <person name="O'Connor E.M."/>
            <person name="Robb F.T."/>
            <person name="Ward N.L."/>
            <person name="Eisen J.A."/>
        </authorList>
    </citation>
    <scope>NUCLEOTIDE SEQUENCE [LARGE SCALE GENOMIC DNA]</scope>
    <source>
        <strain evidence="7 8">DSM 2178</strain>
    </source>
</reference>
<dbReference type="PANTHER" id="PTHR43332:SF2">
    <property type="entry name" value="INNER MEMBRANE TRANSPORT PERMEASE YADH"/>
    <property type="match status" value="1"/>
</dbReference>
<dbReference type="PANTHER" id="PTHR43332">
    <property type="entry name" value="INNER MEMBRANE TRANSPORT PERMEASE YADH-RELATED"/>
    <property type="match status" value="1"/>
</dbReference>
<dbReference type="PRINTS" id="PR00164">
    <property type="entry name" value="ABC2TRNSPORT"/>
</dbReference>
<dbReference type="Pfam" id="PF01061">
    <property type="entry name" value="ABC2_membrane"/>
    <property type="match status" value="1"/>
</dbReference>
<comment type="subcellular location">
    <subcellularLocation>
        <location evidence="5">Cell membrane</location>
        <topology evidence="5">Multi-pass membrane protein</topology>
    </subcellularLocation>
    <subcellularLocation>
        <location evidence="1">Membrane</location>
        <topology evidence="1">Multi-pass membrane protein</topology>
    </subcellularLocation>
</comment>
<feature type="transmembrane region" description="Helical" evidence="5">
    <location>
        <begin position="22"/>
        <end position="43"/>
    </location>
</feature>
<dbReference type="eggNOG" id="COG0842">
    <property type="taxonomic scope" value="Bacteria"/>
</dbReference>
<evidence type="ECO:0000256" key="4">
    <source>
        <dbReference type="ARBA" id="ARBA00023136"/>
    </source>
</evidence>
<feature type="transmembrane region" description="Helical" evidence="5">
    <location>
        <begin position="88"/>
        <end position="108"/>
    </location>
</feature>
<evidence type="ECO:0000256" key="1">
    <source>
        <dbReference type="ARBA" id="ARBA00004141"/>
    </source>
</evidence>
<feature type="transmembrane region" description="Helical" evidence="5">
    <location>
        <begin position="217"/>
        <end position="241"/>
    </location>
</feature>
<proteinExistence type="inferred from homology"/>
<dbReference type="InterPro" id="IPR013525">
    <property type="entry name" value="ABC2_TM"/>
</dbReference>
<accession>A0A075WUK0</accession>
<dbReference type="GO" id="GO:0043190">
    <property type="term" value="C:ATP-binding cassette (ABC) transporter complex"/>
    <property type="evidence" value="ECO:0007669"/>
    <property type="project" value="InterPro"/>
</dbReference>
<dbReference type="PROSITE" id="PS51012">
    <property type="entry name" value="ABC_TM2"/>
    <property type="match status" value="1"/>
</dbReference>
<organism evidence="7 8">
    <name type="scientific">Thermodesulfobacterium commune DSM 2178</name>
    <dbReference type="NCBI Taxonomy" id="289377"/>
    <lineage>
        <taxon>Bacteria</taxon>
        <taxon>Pseudomonadati</taxon>
        <taxon>Thermodesulfobacteriota</taxon>
        <taxon>Thermodesulfobacteria</taxon>
        <taxon>Thermodesulfobacteriales</taxon>
        <taxon>Thermodesulfobacteriaceae</taxon>
        <taxon>Thermodesulfobacterium</taxon>
    </lineage>
</organism>
<evidence type="ECO:0000259" key="6">
    <source>
        <dbReference type="PROSITE" id="PS51012"/>
    </source>
</evidence>
<protein>
    <recommendedName>
        <fullName evidence="5">Transport permease protein</fullName>
    </recommendedName>
</protein>
<gene>
    <name evidence="7" type="ORF">HL41_04495</name>
</gene>
<name>A0A075WUK0_9BACT</name>